<keyword evidence="5 7" id="KW-0234">DNA repair</keyword>
<feature type="domain" description="GIY-YIG" evidence="8">
    <location>
        <begin position="12"/>
        <end position="89"/>
    </location>
</feature>
<dbReference type="InterPro" id="IPR038476">
    <property type="entry name" value="UvrC_RNase_H_dom_sf"/>
</dbReference>
<dbReference type="InterPro" id="IPR001162">
    <property type="entry name" value="UvrC_RNase_H_dom"/>
</dbReference>
<dbReference type="FunFam" id="3.40.1440.10:FF:000001">
    <property type="entry name" value="UvrABC system protein C"/>
    <property type="match status" value="1"/>
</dbReference>
<dbReference type="GO" id="GO:0005737">
    <property type="term" value="C:cytoplasm"/>
    <property type="evidence" value="ECO:0007669"/>
    <property type="project" value="UniProtKB-SubCell"/>
</dbReference>
<evidence type="ECO:0000259" key="8">
    <source>
        <dbReference type="PROSITE" id="PS50164"/>
    </source>
</evidence>
<dbReference type="InterPro" id="IPR036876">
    <property type="entry name" value="UVR_dom_sf"/>
</dbReference>
<dbReference type="EMBL" id="PSZM01000040">
    <property type="protein sequence ID" value="PQL91812.1"/>
    <property type="molecule type" value="Genomic_DNA"/>
</dbReference>
<dbReference type="PANTHER" id="PTHR30562">
    <property type="entry name" value="UVRC/OXIDOREDUCTASE"/>
    <property type="match status" value="1"/>
</dbReference>
<dbReference type="GO" id="GO:0003677">
    <property type="term" value="F:DNA binding"/>
    <property type="evidence" value="ECO:0007669"/>
    <property type="project" value="UniProtKB-UniRule"/>
</dbReference>
<evidence type="ECO:0000256" key="7">
    <source>
        <dbReference type="HAMAP-Rule" id="MF_00203"/>
    </source>
</evidence>
<sequence>MSLELQLKILPNKPGVYQFFDDKGEIIYVGKAKNLHKRVHSYFNKEHNGKTRLLVSKIKNIKTTIVDTEFDALLLENNLIKEFQPKYNIRLKDDKSYPWICIKNEPFSRIFLTRKLIYDGSEYFGPYSSVLIARTLLELIKSIYPLRTCKLDLTQEKIQSNKYTVCLEYHIHNCLGPCEGYQTLEDYNENIKEIREIIKGNFSEPLSSLKMKMMEYAEKTEFEKAQFIKEKLELLEKYQAKSTVISPTISEVDVFSIISDESAAYVNFFKIVRGRIIQSYTTEIKKKLEETEDEILEKSIIEIREKFKSFSKEIYIPFFIDLEIPGVKLFVPKIGDKRKILDLSEKNAKEYRLEKLKQVKITDPERHTNRIMAEMKNLLHLPKEPRLIEGFDNSNIQGTNPVSACVVFRNGKPSKGEYRIFNVKTVEGPNDFATMEEVIQRRYSRQLREGNELPQLILIDGGKGQLSSAYKSLENLGLAGKIPIIGIAKRLEEIYFPHDSIPLYLDKTSETLKVLQKVRDESHRYGITRHRNRRSKKTFTTELDTISGIGEKTIQLLLTHFKSVQGIKKSTKKELEELIGKKRADILFEYFEKEM</sequence>
<dbReference type="SUPFAM" id="SSF82771">
    <property type="entry name" value="GIY-YIG endonuclease"/>
    <property type="match status" value="1"/>
</dbReference>
<dbReference type="GO" id="GO:0009381">
    <property type="term" value="F:excinuclease ABC activity"/>
    <property type="evidence" value="ECO:0007669"/>
    <property type="project" value="UniProtKB-UniRule"/>
</dbReference>
<dbReference type="InterPro" id="IPR010994">
    <property type="entry name" value="RuvA_2-like"/>
</dbReference>
<reference evidence="10 11" key="1">
    <citation type="submission" date="2018-02" db="EMBL/GenBank/DDBJ databases">
        <title>Genome sequences of Apibacter spp., gut symbionts of Asian honey bees.</title>
        <authorList>
            <person name="Kwong W.K."/>
            <person name="Steele M.I."/>
            <person name="Moran N.A."/>
        </authorList>
    </citation>
    <scope>NUCLEOTIDE SEQUENCE [LARGE SCALE GENOMIC DNA]</scope>
    <source>
        <strain evidence="11">wkB301</strain>
    </source>
</reference>
<keyword evidence="4 7" id="KW-0267">Excision nuclease</keyword>
<dbReference type="SUPFAM" id="SSF47781">
    <property type="entry name" value="RuvA domain 2-like"/>
    <property type="match status" value="1"/>
</dbReference>
<dbReference type="Pfam" id="PF08459">
    <property type="entry name" value="UvrC_RNaseH_dom"/>
    <property type="match status" value="1"/>
</dbReference>
<dbReference type="Pfam" id="PF14520">
    <property type="entry name" value="HHH_5"/>
    <property type="match status" value="1"/>
</dbReference>
<evidence type="ECO:0000256" key="6">
    <source>
        <dbReference type="ARBA" id="ARBA00023236"/>
    </source>
</evidence>
<dbReference type="GO" id="GO:0009432">
    <property type="term" value="P:SOS response"/>
    <property type="evidence" value="ECO:0007669"/>
    <property type="project" value="UniProtKB-UniRule"/>
</dbReference>
<keyword evidence="2 7" id="KW-0227">DNA damage</keyword>
<keyword evidence="3 7" id="KW-0228">DNA excision</keyword>
<dbReference type="InterPro" id="IPR000305">
    <property type="entry name" value="GIY-YIG_endonuc"/>
</dbReference>
<name>A0A2S8AB86_9FLAO</name>
<dbReference type="GO" id="GO:0009380">
    <property type="term" value="C:excinuclease repair complex"/>
    <property type="evidence" value="ECO:0007669"/>
    <property type="project" value="InterPro"/>
</dbReference>
<dbReference type="InterPro" id="IPR035901">
    <property type="entry name" value="GIY-YIG_endonuc_sf"/>
</dbReference>
<comment type="subcellular location">
    <subcellularLocation>
        <location evidence="7">Cytoplasm</location>
    </subcellularLocation>
</comment>
<evidence type="ECO:0000256" key="3">
    <source>
        <dbReference type="ARBA" id="ARBA00022769"/>
    </source>
</evidence>
<dbReference type="Gene3D" id="3.40.1440.10">
    <property type="entry name" value="GIY-YIG endonuclease"/>
    <property type="match status" value="1"/>
</dbReference>
<dbReference type="RefSeq" id="WP_105247157.1">
    <property type="nucleotide sequence ID" value="NZ_PSZM01000040.1"/>
</dbReference>
<dbReference type="PANTHER" id="PTHR30562:SF1">
    <property type="entry name" value="UVRABC SYSTEM PROTEIN C"/>
    <property type="match status" value="1"/>
</dbReference>
<dbReference type="InterPro" id="IPR050066">
    <property type="entry name" value="UvrABC_protein_C"/>
</dbReference>
<dbReference type="PROSITE" id="PS50165">
    <property type="entry name" value="UVRC"/>
    <property type="match status" value="1"/>
</dbReference>
<evidence type="ECO:0000313" key="11">
    <source>
        <dbReference type="Proteomes" id="UP000238042"/>
    </source>
</evidence>
<dbReference type="Pfam" id="PF22920">
    <property type="entry name" value="UvrC_RNaseH"/>
    <property type="match status" value="1"/>
</dbReference>
<dbReference type="AlphaFoldDB" id="A0A2S8AB86"/>
<evidence type="ECO:0000313" key="10">
    <source>
        <dbReference type="EMBL" id="PQL91812.1"/>
    </source>
</evidence>
<proteinExistence type="inferred from homology"/>
<organism evidence="10 11">
    <name type="scientific">Apibacter adventoris</name>
    <dbReference type="NCBI Taxonomy" id="1679466"/>
    <lineage>
        <taxon>Bacteria</taxon>
        <taxon>Pseudomonadati</taxon>
        <taxon>Bacteroidota</taxon>
        <taxon>Flavobacteriia</taxon>
        <taxon>Flavobacteriales</taxon>
        <taxon>Weeksellaceae</taxon>
        <taxon>Apibacter</taxon>
    </lineage>
</organism>
<dbReference type="GO" id="GO:0006289">
    <property type="term" value="P:nucleotide-excision repair"/>
    <property type="evidence" value="ECO:0007669"/>
    <property type="project" value="UniProtKB-UniRule"/>
</dbReference>
<dbReference type="HAMAP" id="MF_00203">
    <property type="entry name" value="UvrC"/>
    <property type="match status" value="1"/>
</dbReference>
<evidence type="ECO:0000256" key="1">
    <source>
        <dbReference type="ARBA" id="ARBA00022490"/>
    </source>
</evidence>
<dbReference type="CDD" id="cd10434">
    <property type="entry name" value="GIY-YIG_UvrC_Cho"/>
    <property type="match status" value="1"/>
</dbReference>
<dbReference type="Gene3D" id="1.10.150.20">
    <property type="entry name" value="5' to 3' exonuclease, C-terminal subdomain"/>
    <property type="match status" value="1"/>
</dbReference>
<keyword evidence="11" id="KW-1185">Reference proteome</keyword>
<dbReference type="Proteomes" id="UP000238042">
    <property type="component" value="Unassembled WGS sequence"/>
</dbReference>
<comment type="subunit">
    <text evidence="7">Interacts with UvrB in an incision complex.</text>
</comment>
<accession>A0A2S8AB86</accession>
<dbReference type="SMART" id="SM00465">
    <property type="entry name" value="GIYc"/>
    <property type="match status" value="1"/>
</dbReference>
<keyword evidence="1 7" id="KW-0963">Cytoplasm</keyword>
<dbReference type="NCBIfam" id="TIGR00194">
    <property type="entry name" value="uvrC"/>
    <property type="match status" value="1"/>
</dbReference>
<evidence type="ECO:0000256" key="2">
    <source>
        <dbReference type="ARBA" id="ARBA00022763"/>
    </source>
</evidence>
<comment type="function">
    <text evidence="7">The UvrABC repair system catalyzes the recognition and processing of DNA lesions. UvrC both incises the 5' and 3' sides of the lesion. The N-terminal half is responsible for the 3' incision and the C-terminal half is responsible for the 5' incision.</text>
</comment>
<evidence type="ECO:0000256" key="5">
    <source>
        <dbReference type="ARBA" id="ARBA00023204"/>
    </source>
</evidence>
<dbReference type="PROSITE" id="PS50164">
    <property type="entry name" value="GIY_YIG"/>
    <property type="match status" value="1"/>
</dbReference>
<feature type="domain" description="UvrC family homology region profile" evidence="9">
    <location>
        <begin position="258"/>
        <end position="473"/>
    </location>
</feature>
<evidence type="ECO:0000256" key="4">
    <source>
        <dbReference type="ARBA" id="ARBA00022881"/>
    </source>
</evidence>
<dbReference type="InterPro" id="IPR004791">
    <property type="entry name" value="UvrC"/>
</dbReference>
<evidence type="ECO:0000259" key="9">
    <source>
        <dbReference type="PROSITE" id="PS50165"/>
    </source>
</evidence>
<dbReference type="Gene3D" id="3.30.420.340">
    <property type="entry name" value="UvrC, RNAse H endonuclease domain"/>
    <property type="match status" value="1"/>
</dbReference>
<keyword evidence="6 7" id="KW-0742">SOS response</keyword>
<protein>
    <recommendedName>
        <fullName evidence="7">UvrABC system protein C</fullName>
        <shortName evidence="7">Protein UvrC</shortName>
    </recommendedName>
    <alternativeName>
        <fullName evidence="7">Excinuclease ABC subunit C</fullName>
    </alternativeName>
</protein>
<comment type="caution">
    <text evidence="10">The sequence shown here is derived from an EMBL/GenBank/DDBJ whole genome shotgun (WGS) entry which is preliminary data.</text>
</comment>
<dbReference type="Pfam" id="PF01541">
    <property type="entry name" value="GIY-YIG"/>
    <property type="match status" value="1"/>
</dbReference>
<dbReference type="OrthoDB" id="9804933at2"/>
<dbReference type="SUPFAM" id="SSF46600">
    <property type="entry name" value="C-terminal UvrC-binding domain of UvrB"/>
    <property type="match status" value="1"/>
</dbReference>
<comment type="similarity">
    <text evidence="7">Belongs to the UvrC family.</text>
</comment>
<dbReference type="InterPro" id="IPR047296">
    <property type="entry name" value="GIY-YIG_UvrC_Cho"/>
</dbReference>
<gene>
    <name evidence="7" type="primary">uvrC</name>
    <name evidence="10" type="ORF">C4S77_07500</name>
</gene>